<proteinExistence type="predicted"/>
<dbReference type="KEGG" id="bfk:QN062_06875"/>
<protein>
    <submittedName>
        <fullName evidence="2">Uncharacterized protein</fullName>
    </submittedName>
</protein>
<gene>
    <name evidence="4" type="ORF">QN062_06875</name>
    <name evidence="3" type="ORF">QN216_01075</name>
    <name evidence="2" type="ORF">QN217_09380</name>
</gene>
<dbReference type="RefSeq" id="WP_369341092.1">
    <property type="nucleotide sequence ID" value="NZ_CP129675.1"/>
</dbReference>
<dbReference type="EMBL" id="CP129675">
    <property type="protein sequence ID" value="XDS46326.1"/>
    <property type="molecule type" value="Genomic_DNA"/>
</dbReference>
<feature type="region of interest" description="Disordered" evidence="1">
    <location>
        <begin position="1"/>
        <end position="41"/>
    </location>
</feature>
<dbReference type="EMBL" id="CP129682">
    <property type="protein sequence ID" value="XDS48896.1"/>
    <property type="molecule type" value="Genomic_DNA"/>
</dbReference>
<dbReference type="AlphaFoldDB" id="A0AB39UB72"/>
<dbReference type="EMBL" id="CP129683">
    <property type="protein sequence ID" value="XDS50120.1"/>
    <property type="molecule type" value="Genomic_DNA"/>
</dbReference>
<sequence>MSREQPIVVNSLTWGNKRGAPVEQRDTSQGHLAGTPDREIQ</sequence>
<evidence type="ECO:0000256" key="1">
    <source>
        <dbReference type="SAM" id="MobiDB-lite"/>
    </source>
</evidence>
<accession>A0AB39UB72</accession>
<evidence type="ECO:0000313" key="3">
    <source>
        <dbReference type="EMBL" id="XDS48896.1"/>
    </source>
</evidence>
<evidence type="ECO:0000313" key="4">
    <source>
        <dbReference type="EMBL" id="XDS50120.1"/>
    </source>
</evidence>
<organism evidence="2">
    <name type="scientific">Bifidobacterium fermentum</name>
    <dbReference type="NCBI Taxonomy" id="3059035"/>
    <lineage>
        <taxon>Bacteria</taxon>
        <taxon>Bacillati</taxon>
        <taxon>Actinomycetota</taxon>
        <taxon>Actinomycetes</taxon>
        <taxon>Bifidobacteriales</taxon>
        <taxon>Bifidobacteriaceae</taxon>
        <taxon>Bifidobacterium</taxon>
    </lineage>
</organism>
<evidence type="ECO:0000313" key="2">
    <source>
        <dbReference type="EMBL" id="XDS46326.1"/>
    </source>
</evidence>
<name>A0AB39UB72_9BIFI</name>
<reference evidence="2" key="1">
    <citation type="submission" date="2023-07" db="EMBL/GenBank/DDBJ databases">
        <title>Bifidobacterium aquikefiriaerophilum sp. nov. and Bifidobacterium eccum sp. nov., isolated from water kefir.</title>
        <authorList>
            <person name="Breselge S."/>
            <person name="Bellassi P."/>
            <person name="Barcenilla C."/>
            <person name="Alvarez-Ordonez A."/>
            <person name="Morelli L."/>
            <person name="Cotter P.D."/>
        </authorList>
    </citation>
    <scope>NUCLEOTIDE SEQUENCE</scope>
    <source>
        <strain evidence="4">WK012_4_13</strain>
        <strain evidence="3">WK013_4_14</strain>
        <strain evidence="2">WK048_4_13</strain>
    </source>
</reference>